<organism evidence="5 6">
    <name type="scientific">Qipengyuania polymorpha</name>
    <dbReference type="NCBI Taxonomy" id="2867234"/>
    <lineage>
        <taxon>Bacteria</taxon>
        <taxon>Pseudomonadati</taxon>
        <taxon>Pseudomonadota</taxon>
        <taxon>Alphaproteobacteria</taxon>
        <taxon>Sphingomonadales</taxon>
        <taxon>Erythrobacteraceae</taxon>
        <taxon>Qipengyuania</taxon>
    </lineage>
</organism>
<name>A0ABS7IXA8_9SPHN</name>
<dbReference type="PANTHER" id="PTHR45138:SF9">
    <property type="entry name" value="DIGUANYLATE CYCLASE DGCM-RELATED"/>
    <property type="match status" value="1"/>
</dbReference>
<dbReference type="InterPro" id="IPR000160">
    <property type="entry name" value="GGDEF_dom"/>
</dbReference>
<evidence type="ECO:0000256" key="2">
    <source>
        <dbReference type="ARBA" id="ARBA00034247"/>
    </source>
</evidence>
<accession>A0ABS7IXA8</accession>
<sequence length="392" mass="43122">MPLSNVVDEEGFLVVHESRSYKSEVFRETLSGILLVERRNLPAQAMLWLVMVLAATRMPNSEFFFLPLMARLFALLHTRFASHRLGMALERGKRIRKQLAYAVFAMLLGGASWGFVLAAVMSDPVLHPARLILGGGTLVGASLITAIVGPAYRLLFAFLAGFVSSTVLGMWLWEASMLLPATFGTLCLSLIFLAFAYALSGQRILTSRTLVENRILSEELADSLAHAEFLAFRDPLTGLMNRRAFFECAGDYDEGQERYLLSLDLDDFKSINDRFGHAVGDKVLVKVGETIKQVQESLPAGDHCAVRLGGEEFVMLLDCSGKGCASAAAERLRCAIEGISDQLRLPGLRTTCSIGLSRWHRDTPIDEVLCNADDALYKAKARGRNRVENTAA</sequence>
<proteinExistence type="predicted"/>
<feature type="transmembrane region" description="Helical" evidence="3">
    <location>
        <begin position="154"/>
        <end position="173"/>
    </location>
</feature>
<dbReference type="InterPro" id="IPR043128">
    <property type="entry name" value="Rev_trsase/Diguanyl_cyclase"/>
</dbReference>
<keyword evidence="6" id="KW-1185">Reference proteome</keyword>
<dbReference type="NCBIfam" id="TIGR00254">
    <property type="entry name" value="GGDEF"/>
    <property type="match status" value="1"/>
</dbReference>
<feature type="transmembrane region" description="Helical" evidence="3">
    <location>
        <begin position="101"/>
        <end position="121"/>
    </location>
</feature>
<evidence type="ECO:0000259" key="4">
    <source>
        <dbReference type="PROSITE" id="PS50887"/>
    </source>
</evidence>
<dbReference type="EC" id="2.7.7.65" evidence="1"/>
<evidence type="ECO:0000256" key="3">
    <source>
        <dbReference type="SAM" id="Phobius"/>
    </source>
</evidence>
<comment type="caution">
    <text evidence="5">The sequence shown here is derived from an EMBL/GenBank/DDBJ whole genome shotgun (WGS) entry which is preliminary data.</text>
</comment>
<dbReference type="Pfam" id="PF00990">
    <property type="entry name" value="GGDEF"/>
    <property type="match status" value="1"/>
</dbReference>
<dbReference type="SMART" id="SM00267">
    <property type="entry name" value="GGDEF"/>
    <property type="match status" value="1"/>
</dbReference>
<dbReference type="Gene3D" id="3.30.70.270">
    <property type="match status" value="1"/>
</dbReference>
<comment type="catalytic activity">
    <reaction evidence="2">
        <text>2 GTP = 3',3'-c-di-GMP + 2 diphosphate</text>
        <dbReference type="Rhea" id="RHEA:24898"/>
        <dbReference type="ChEBI" id="CHEBI:33019"/>
        <dbReference type="ChEBI" id="CHEBI:37565"/>
        <dbReference type="ChEBI" id="CHEBI:58805"/>
        <dbReference type="EC" id="2.7.7.65"/>
    </reaction>
</comment>
<dbReference type="InterPro" id="IPR050469">
    <property type="entry name" value="Diguanylate_Cyclase"/>
</dbReference>
<keyword evidence="3" id="KW-1133">Transmembrane helix</keyword>
<dbReference type="RefSeq" id="WP_221573026.1">
    <property type="nucleotide sequence ID" value="NZ_JAIGNK010000001.1"/>
</dbReference>
<evidence type="ECO:0000313" key="6">
    <source>
        <dbReference type="Proteomes" id="UP000783253"/>
    </source>
</evidence>
<dbReference type="SUPFAM" id="SSF55073">
    <property type="entry name" value="Nucleotide cyclase"/>
    <property type="match status" value="1"/>
</dbReference>
<feature type="domain" description="GGDEF" evidence="4">
    <location>
        <begin position="256"/>
        <end position="392"/>
    </location>
</feature>
<dbReference type="EMBL" id="JAIGNK010000001">
    <property type="protein sequence ID" value="MBX7457649.1"/>
    <property type="molecule type" value="Genomic_DNA"/>
</dbReference>
<dbReference type="PROSITE" id="PS50887">
    <property type="entry name" value="GGDEF"/>
    <property type="match status" value="1"/>
</dbReference>
<dbReference type="PANTHER" id="PTHR45138">
    <property type="entry name" value="REGULATORY COMPONENTS OF SENSORY TRANSDUCTION SYSTEM"/>
    <property type="match status" value="1"/>
</dbReference>
<dbReference type="CDD" id="cd01949">
    <property type="entry name" value="GGDEF"/>
    <property type="match status" value="1"/>
</dbReference>
<gene>
    <name evidence="5" type="ORF">K3152_05255</name>
</gene>
<feature type="transmembrane region" description="Helical" evidence="3">
    <location>
        <begin position="127"/>
        <end position="147"/>
    </location>
</feature>
<evidence type="ECO:0000256" key="1">
    <source>
        <dbReference type="ARBA" id="ARBA00012528"/>
    </source>
</evidence>
<dbReference type="Proteomes" id="UP000783253">
    <property type="component" value="Unassembled WGS sequence"/>
</dbReference>
<dbReference type="InterPro" id="IPR029787">
    <property type="entry name" value="Nucleotide_cyclase"/>
</dbReference>
<reference evidence="5 6" key="1">
    <citation type="submission" date="2021-08" db="EMBL/GenBank/DDBJ databases">
        <title>Comparative Genomics Analysis of the Genus Qipengyuania Reveals Extensive Genetic Diversity and Metabolic Versatility, Including the Description of Fifteen Novel Species.</title>
        <authorList>
            <person name="Liu Y."/>
        </authorList>
    </citation>
    <scope>NUCLEOTIDE SEQUENCE [LARGE SCALE GENOMIC DNA]</scope>
    <source>
        <strain evidence="5 6">1NDH17</strain>
    </source>
</reference>
<keyword evidence="3" id="KW-0472">Membrane</keyword>
<evidence type="ECO:0000313" key="5">
    <source>
        <dbReference type="EMBL" id="MBX7457649.1"/>
    </source>
</evidence>
<protein>
    <recommendedName>
        <fullName evidence="1">diguanylate cyclase</fullName>
        <ecNumber evidence="1">2.7.7.65</ecNumber>
    </recommendedName>
</protein>
<keyword evidence="3" id="KW-0812">Transmembrane</keyword>
<feature type="transmembrane region" description="Helical" evidence="3">
    <location>
        <begin position="179"/>
        <end position="199"/>
    </location>
</feature>